<protein>
    <submittedName>
        <fullName evidence="1">Uncharacterized protein</fullName>
    </submittedName>
</protein>
<dbReference type="AlphaFoldDB" id="A0AAE0H0J1"/>
<evidence type="ECO:0000313" key="1">
    <source>
        <dbReference type="EMBL" id="KAK3287610.1"/>
    </source>
</evidence>
<evidence type="ECO:0000313" key="2">
    <source>
        <dbReference type="Proteomes" id="UP001190700"/>
    </source>
</evidence>
<keyword evidence="2" id="KW-1185">Reference proteome</keyword>
<comment type="caution">
    <text evidence="1">The sequence shown here is derived from an EMBL/GenBank/DDBJ whole genome shotgun (WGS) entry which is preliminary data.</text>
</comment>
<dbReference type="Proteomes" id="UP001190700">
    <property type="component" value="Unassembled WGS sequence"/>
</dbReference>
<accession>A0AAE0H0J1</accession>
<reference evidence="1 2" key="1">
    <citation type="journal article" date="2015" name="Genome Biol. Evol.">
        <title>Comparative Genomics of a Bacterivorous Green Alga Reveals Evolutionary Causalities and Consequences of Phago-Mixotrophic Mode of Nutrition.</title>
        <authorList>
            <person name="Burns J.A."/>
            <person name="Paasch A."/>
            <person name="Narechania A."/>
            <person name="Kim E."/>
        </authorList>
    </citation>
    <scope>NUCLEOTIDE SEQUENCE [LARGE SCALE GENOMIC DNA]</scope>
    <source>
        <strain evidence="1 2">PLY_AMNH</strain>
    </source>
</reference>
<proteinExistence type="predicted"/>
<organism evidence="1 2">
    <name type="scientific">Cymbomonas tetramitiformis</name>
    <dbReference type="NCBI Taxonomy" id="36881"/>
    <lineage>
        <taxon>Eukaryota</taxon>
        <taxon>Viridiplantae</taxon>
        <taxon>Chlorophyta</taxon>
        <taxon>Pyramimonadophyceae</taxon>
        <taxon>Pyramimonadales</taxon>
        <taxon>Pyramimonadaceae</taxon>
        <taxon>Cymbomonas</taxon>
    </lineage>
</organism>
<sequence>MTRLQVAASEATGVIVTERTWLPAKHVRTVHDAALTLEPEDQDQIRWLQACTYVMLAFVSFGRPATGTSLQQENVLMDEDGVTVVLNREKGKNHKLKKRQLSIPWWGVERLRESSGHGICVATLTALCHHEPLRCAPLPTILSGAALASTSACKDGNPVT</sequence>
<dbReference type="EMBL" id="LGRX02000786">
    <property type="protein sequence ID" value="KAK3287610.1"/>
    <property type="molecule type" value="Genomic_DNA"/>
</dbReference>
<name>A0AAE0H0J1_9CHLO</name>
<gene>
    <name evidence="1" type="ORF">CYMTET_4891</name>
</gene>